<dbReference type="AlphaFoldDB" id="A0ABD2KHG3"/>
<reference evidence="2 3" key="1">
    <citation type="submission" date="2024-10" db="EMBL/GenBank/DDBJ databases">
        <authorList>
            <person name="Kim D."/>
        </authorList>
    </citation>
    <scope>NUCLEOTIDE SEQUENCE [LARGE SCALE GENOMIC DNA]</scope>
    <source>
        <strain evidence="2">BH-2024</strain>
    </source>
</reference>
<keyword evidence="1" id="KW-1133">Transmembrane helix</keyword>
<keyword evidence="3" id="KW-1185">Reference proteome</keyword>
<proteinExistence type="predicted"/>
<accession>A0ABD2KHG3</accession>
<feature type="transmembrane region" description="Helical" evidence="1">
    <location>
        <begin position="114"/>
        <end position="136"/>
    </location>
</feature>
<dbReference type="EMBL" id="JBICBT010000762">
    <property type="protein sequence ID" value="KAL3102365.1"/>
    <property type="molecule type" value="Genomic_DNA"/>
</dbReference>
<evidence type="ECO:0000313" key="3">
    <source>
        <dbReference type="Proteomes" id="UP001620626"/>
    </source>
</evidence>
<keyword evidence="1" id="KW-0472">Membrane</keyword>
<sequence length="137" mass="15116">MAYYGCFDQNNASECAAIVSFWLALTKCRIAEQDTSPRYEKCKAKVKLPEGKEKYGGYECKNCMIAGEGVDYGNMDFPDSYKPTDEEKHEIFVPIDADDILARAGCVSFVHSSFIVVIGFAFLALVGGLFCGHMLLA</sequence>
<organism evidence="2 3">
    <name type="scientific">Heterodera trifolii</name>
    <dbReference type="NCBI Taxonomy" id="157864"/>
    <lineage>
        <taxon>Eukaryota</taxon>
        <taxon>Metazoa</taxon>
        <taxon>Ecdysozoa</taxon>
        <taxon>Nematoda</taxon>
        <taxon>Chromadorea</taxon>
        <taxon>Rhabditida</taxon>
        <taxon>Tylenchina</taxon>
        <taxon>Tylenchomorpha</taxon>
        <taxon>Tylenchoidea</taxon>
        <taxon>Heteroderidae</taxon>
        <taxon>Heteroderinae</taxon>
        <taxon>Heterodera</taxon>
    </lineage>
</organism>
<comment type="caution">
    <text evidence="2">The sequence shown here is derived from an EMBL/GenBank/DDBJ whole genome shotgun (WGS) entry which is preliminary data.</text>
</comment>
<protein>
    <submittedName>
        <fullName evidence="2">Uncharacterized protein</fullName>
    </submittedName>
</protein>
<keyword evidence="1" id="KW-0812">Transmembrane</keyword>
<dbReference type="Proteomes" id="UP001620626">
    <property type="component" value="Unassembled WGS sequence"/>
</dbReference>
<name>A0ABD2KHG3_9BILA</name>
<evidence type="ECO:0000256" key="1">
    <source>
        <dbReference type="SAM" id="Phobius"/>
    </source>
</evidence>
<evidence type="ECO:0000313" key="2">
    <source>
        <dbReference type="EMBL" id="KAL3102365.1"/>
    </source>
</evidence>
<gene>
    <name evidence="2" type="ORF">niasHT_029790</name>
</gene>